<feature type="DNA-binding region" description="H-T-H motif" evidence="2">
    <location>
        <begin position="40"/>
        <end position="59"/>
    </location>
</feature>
<evidence type="ECO:0000313" key="5">
    <source>
        <dbReference type="Proteomes" id="UP001499854"/>
    </source>
</evidence>
<dbReference type="EMBL" id="BAAAQM010000013">
    <property type="protein sequence ID" value="GAA1967614.1"/>
    <property type="molecule type" value="Genomic_DNA"/>
</dbReference>
<dbReference type="Pfam" id="PF14246">
    <property type="entry name" value="TetR_C_7"/>
    <property type="match status" value="1"/>
</dbReference>
<keyword evidence="5" id="KW-1185">Reference proteome</keyword>
<evidence type="ECO:0000256" key="1">
    <source>
        <dbReference type="ARBA" id="ARBA00023125"/>
    </source>
</evidence>
<evidence type="ECO:0000259" key="3">
    <source>
        <dbReference type="PROSITE" id="PS50977"/>
    </source>
</evidence>
<dbReference type="PRINTS" id="PR00455">
    <property type="entry name" value="HTHTETR"/>
</dbReference>
<dbReference type="InterPro" id="IPR009057">
    <property type="entry name" value="Homeodomain-like_sf"/>
</dbReference>
<feature type="domain" description="HTH tetR-type" evidence="3">
    <location>
        <begin position="17"/>
        <end position="77"/>
    </location>
</feature>
<dbReference type="Gene3D" id="1.10.357.10">
    <property type="entry name" value="Tetracycline Repressor, domain 2"/>
    <property type="match status" value="1"/>
</dbReference>
<evidence type="ECO:0000256" key="2">
    <source>
        <dbReference type="PROSITE-ProRule" id="PRU00335"/>
    </source>
</evidence>
<organism evidence="4 5">
    <name type="scientific">Catenulispora subtropica</name>
    <dbReference type="NCBI Taxonomy" id="450798"/>
    <lineage>
        <taxon>Bacteria</taxon>
        <taxon>Bacillati</taxon>
        <taxon>Actinomycetota</taxon>
        <taxon>Actinomycetes</taxon>
        <taxon>Catenulisporales</taxon>
        <taxon>Catenulisporaceae</taxon>
        <taxon>Catenulispora</taxon>
    </lineage>
</organism>
<proteinExistence type="predicted"/>
<evidence type="ECO:0000313" key="4">
    <source>
        <dbReference type="EMBL" id="GAA1967614.1"/>
    </source>
</evidence>
<dbReference type="InterPro" id="IPR050109">
    <property type="entry name" value="HTH-type_TetR-like_transc_reg"/>
</dbReference>
<comment type="caution">
    <text evidence="4">The sequence shown here is derived from an EMBL/GenBank/DDBJ whole genome shotgun (WGS) entry which is preliminary data.</text>
</comment>
<dbReference type="PANTHER" id="PTHR30055:SF146">
    <property type="entry name" value="HTH-TYPE TRANSCRIPTIONAL DUAL REGULATOR CECR"/>
    <property type="match status" value="1"/>
</dbReference>
<dbReference type="InterPro" id="IPR039536">
    <property type="entry name" value="TetR_C_Proteobacteria"/>
</dbReference>
<dbReference type="Proteomes" id="UP001499854">
    <property type="component" value="Unassembled WGS sequence"/>
</dbReference>
<sequence length="222" mass="24334">MQKAGPSPSDAGEDVTTQARHRIIDAAMEVFLRDGYVGAKTDEIASVAGASKQTIYKHFGRKENLFEQIVLDRLGGIDEIFQAAIRKLAVTDDVEVTLTAVAREFVHTIMQPSQLRVRRLVIAEAGRFPHLGLAYFEAGPERVHAALASAFGQLADRGLLRIDEPVLAANHFTWLVVSIPVNKVMFCGDDTQFTQAELDHYADAAVQVFTAAYRPVRGPAES</sequence>
<dbReference type="SUPFAM" id="SSF46689">
    <property type="entry name" value="Homeodomain-like"/>
    <property type="match status" value="1"/>
</dbReference>
<name>A0ABN2RDV5_9ACTN</name>
<protein>
    <submittedName>
        <fullName evidence="4">TetR/AcrR family transcriptional regulator</fullName>
    </submittedName>
</protein>
<dbReference type="PANTHER" id="PTHR30055">
    <property type="entry name" value="HTH-TYPE TRANSCRIPTIONAL REGULATOR RUTR"/>
    <property type="match status" value="1"/>
</dbReference>
<dbReference type="RefSeq" id="WP_344657361.1">
    <property type="nucleotide sequence ID" value="NZ_BAAAQM010000013.1"/>
</dbReference>
<dbReference type="PROSITE" id="PS50977">
    <property type="entry name" value="HTH_TETR_2"/>
    <property type="match status" value="1"/>
</dbReference>
<keyword evidence="1 2" id="KW-0238">DNA-binding</keyword>
<reference evidence="4 5" key="1">
    <citation type="journal article" date="2019" name="Int. J. Syst. Evol. Microbiol.">
        <title>The Global Catalogue of Microorganisms (GCM) 10K type strain sequencing project: providing services to taxonomists for standard genome sequencing and annotation.</title>
        <authorList>
            <consortium name="The Broad Institute Genomics Platform"/>
            <consortium name="The Broad Institute Genome Sequencing Center for Infectious Disease"/>
            <person name="Wu L."/>
            <person name="Ma J."/>
        </authorList>
    </citation>
    <scope>NUCLEOTIDE SEQUENCE [LARGE SCALE GENOMIC DNA]</scope>
    <source>
        <strain evidence="4 5">JCM 16013</strain>
    </source>
</reference>
<dbReference type="Pfam" id="PF00440">
    <property type="entry name" value="TetR_N"/>
    <property type="match status" value="1"/>
</dbReference>
<accession>A0ABN2RDV5</accession>
<dbReference type="InterPro" id="IPR001647">
    <property type="entry name" value="HTH_TetR"/>
</dbReference>
<gene>
    <name evidence="4" type="ORF">GCM10009838_27370</name>
</gene>